<evidence type="ECO:0000313" key="3">
    <source>
        <dbReference type="Proteomes" id="UP000018208"/>
    </source>
</evidence>
<reference evidence="2" key="2">
    <citation type="submission" date="2020-12" db="EMBL/GenBank/DDBJ databases">
        <title>New Spironucleus salmonicida genome in near-complete chromosomes.</title>
        <authorList>
            <person name="Xu F."/>
            <person name="Kurt Z."/>
            <person name="Jimenez-Gonzalez A."/>
            <person name="Astvaldsson A."/>
            <person name="Andersson J.O."/>
            <person name="Svard S.G."/>
        </authorList>
    </citation>
    <scope>NUCLEOTIDE SEQUENCE</scope>
    <source>
        <strain evidence="2">ATCC 50377</strain>
    </source>
</reference>
<accession>V6LY95</accession>
<protein>
    <submittedName>
        <fullName evidence="1">Uncharacterized protein</fullName>
    </submittedName>
</protein>
<name>V6LY95_9EUKA</name>
<evidence type="ECO:0000313" key="2">
    <source>
        <dbReference type="EMBL" id="KAH0577352.1"/>
    </source>
</evidence>
<proteinExistence type="predicted"/>
<gene>
    <name evidence="1" type="ORF">SS50377_10160</name>
    <name evidence="2" type="ORF">SS50377_20704</name>
</gene>
<keyword evidence="3" id="KW-1185">Reference proteome</keyword>
<dbReference type="EMBL" id="KI545949">
    <property type="protein sequence ID" value="EST49550.1"/>
    <property type="molecule type" value="Genomic_DNA"/>
</dbReference>
<sequence length="80" mass="8478">MGTCAQSSRLEDFENALSGKVAVPAIELVLAQRVAQQGAAETPELSEQARGGTRTRQCSNLMDLDLSAFLEALGEVELGQ</sequence>
<dbReference type="EMBL" id="AUWU02000001">
    <property type="protein sequence ID" value="KAH0577352.1"/>
    <property type="molecule type" value="Genomic_DNA"/>
</dbReference>
<organism evidence="1">
    <name type="scientific">Spironucleus salmonicida</name>
    <dbReference type="NCBI Taxonomy" id="348837"/>
    <lineage>
        <taxon>Eukaryota</taxon>
        <taxon>Metamonada</taxon>
        <taxon>Diplomonadida</taxon>
        <taxon>Hexamitidae</taxon>
        <taxon>Hexamitinae</taxon>
        <taxon>Spironucleus</taxon>
    </lineage>
</organism>
<evidence type="ECO:0000313" key="1">
    <source>
        <dbReference type="EMBL" id="EST49550.1"/>
    </source>
</evidence>
<dbReference type="VEuPathDB" id="GiardiaDB:SS50377_20704"/>
<dbReference type="AlphaFoldDB" id="V6LY95"/>
<reference evidence="1 2" key="1">
    <citation type="journal article" date="2014" name="PLoS Genet.">
        <title>The Genome of Spironucleus salmonicida Highlights a Fish Pathogen Adapted to Fluctuating Environments.</title>
        <authorList>
            <person name="Xu F."/>
            <person name="Jerlstrom-Hultqvist J."/>
            <person name="Einarsson E."/>
            <person name="Astvaldsson A."/>
            <person name="Svard S.G."/>
            <person name="Andersson J.O."/>
        </authorList>
    </citation>
    <scope>NUCLEOTIDE SEQUENCE</scope>
    <source>
        <strain evidence="2">ATCC 50377</strain>
    </source>
</reference>
<dbReference type="Proteomes" id="UP000018208">
    <property type="component" value="Unassembled WGS sequence"/>
</dbReference>